<dbReference type="EMBL" id="BMAO01005454">
    <property type="protein sequence ID" value="GFR01547.1"/>
    <property type="molecule type" value="Genomic_DNA"/>
</dbReference>
<gene>
    <name evidence="1" type="ORF">TNCT_718711</name>
</gene>
<comment type="caution">
    <text evidence="1">The sequence shown here is derived from an EMBL/GenBank/DDBJ whole genome shotgun (WGS) entry which is preliminary data.</text>
</comment>
<name>A0A8X6GCI7_TRICU</name>
<evidence type="ECO:0000313" key="1">
    <source>
        <dbReference type="EMBL" id="GFR01547.1"/>
    </source>
</evidence>
<dbReference type="AlphaFoldDB" id="A0A8X6GCI7"/>
<dbReference type="Proteomes" id="UP000887116">
    <property type="component" value="Unassembled WGS sequence"/>
</dbReference>
<protein>
    <submittedName>
        <fullName evidence="1">Uncharacterized protein</fullName>
    </submittedName>
</protein>
<organism evidence="1 2">
    <name type="scientific">Trichonephila clavata</name>
    <name type="common">Joro spider</name>
    <name type="synonym">Nephila clavata</name>
    <dbReference type="NCBI Taxonomy" id="2740835"/>
    <lineage>
        <taxon>Eukaryota</taxon>
        <taxon>Metazoa</taxon>
        <taxon>Ecdysozoa</taxon>
        <taxon>Arthropoda</taxon>
        <taxon>Chelicerata</taxon>
        <taxon>Arachnida</taxon>
        <taxon>Araneae</taxon>
        <taxon>Araneomorphae</taxon>
        <taxon>Entelegynae</taxon>
        <taxon>Araneoidea</taxon>
        <taxon>Nephilidae</taxon>
        <taxon>Trichonephila</taxon>
    </lineage>
</organism>
<accession>A0A8X6GCI7</accession>
<reference evidence="1" key="1">
    <citation type="submission" date="2020-07" db="EMBL/GenBank/DDBJ databases">
        <title>Multicomponent nature underlies the extraordinary mechanical properties of spider dragline silk.</title>
        <authorList>
            <person name="Kono N."/>
            <person name="Nakamura H."/>
            <person name="Mori M."/>
            <person name="Yoshida Y."/>
            <person name="Ohtoshi R."/>
            <person name="Malay A.D."/>
            <person name="Moran D.A.P."/>
            <person name="Tomita M."/>
            <person name="Numata K."/>
            <person name="Arakawa K."/>
        </authorList>
    </citation>
    <scope>NUCLEOTIDE SEQUENCE</scope>
</reference>
<keyword evidence="2" id="KW-1185">Reference proteome</keyword>
<evidence type="ECO:0000313" key="2">
    <source>
        <dbReference type="Proteomes" id="UP000887116"/>
    </source>
</evidence>
<sequence length="87" mass="9228">MHSPISLPYYLHLMSSRVSFDETSPTAIGEGKGVLNKHTGKGDVFPSCSNESCLRIDLSEASLLTVAAIFVLSLACFKLAAPTAPLC</sequence>
<proteinExistence type="predicted"/>